<dbReference type="InterPro" id="IPR012912">
    <property type="entry name" value="Plasmid_pRiA4b_Orf3-like"/>
</dbReference>
<dbReference type="SUPFAM" id="SSF159941">
    <property type="entry name" value="MM3350-like"/>
    <property type="match status" value="1"/>
</dbReference>
<name>A0A2A4FQP9_9SPHN</name>
<dbReference type="KEGG" id="rdi:CMV14_25905"/>
<dbReference type="AlphaFoldDB" id="A0A2A4FQP9"/>
<dbReference type="PANTHER" id="PTHR41878:SF1">
    <property type="entry name" value="TNPR PROTEIN"/>
    <property type="match status" value="1"/>
</dbReference>
<sequence>MSKPAPLVAYRLKVGLRDISPMIWRRLLVRSDLTLFGLHRVIQIAFGWEDYHLHAFKVHGRRFGTQRTGERHHLVEDGKILRELTLADLSLRVRQRMMYEYDFGDFWEHEIRVEAREQPSADKPWPVCTDGARAGPPEDIGGPGGYERLLERLDELRFDQGNGLDDFLDENDTSDGEEDDGEEWTPADRAGFDGPDDPLLRYDPDSIDRRAINLALKAEFVGKDRPMSVD</sequence>
<organism evidence="3 4">
    <name type="scientific">Rhizorhabdus dicambivorans</name>
    <dbReference type="NCBI Taxonomy" id="1850238"/>
    <lineage>
        <taxon>Bacteria</taxon>
        <taxon>Pseudomonadati</taxon>
        <taxon>Pseudomonadota</taxon>
        <taxon>Alphaproteobacteria</taxon>
        <taxon>Sphingomonadales</taxon>
        <taxon>Sphingomonadaceae</taxon>
        <taxon>Rhizorhabdus</taxon>
    </lineage>
</organism>
<dbReference type="RefSeq" id="WP_066969391.1">
    <property type="nucleotide sequence ID" value="NZ_CP023452.1"/>
</dbReference>
<evidence type="ECO:0000259" key="2">
    <source>
        <dbReference type="Pfam" id="PF07929"/>
    </source>
</evidence>
<dbReference type="EMBL" id="NWUF01000037">
    <property type="protein sequence ID" value="PCE40044.1"/>
    <property type="molecule type" value="Genomic_DNA"/>
</dbReference>
<dbReference type="OrthoDB" id="9816539at2"/>
<feature type="region of interest" description="Disordered" evidence="1">
    <location>
        <begin position="118"/>
        <end position="145"/>
    </location>
</feature>
<evidence type="ECO:0000313" key="3">
    <source>
        <dbReference type="EMBL" id="PCE40044.1"/>
    </source>
</evidence>
<comment type="caution">
    <text evidence="3">The sequence shown here is derived from an EMBL/GenBank/DDBJ whole genome shotgun (WGS) entry which is preliminary data.</text>
</comment>
<evidence type="ECO:0000256" key="1">
    <source>
        <dbReference type="SAM" id="MobiDB-lite"/>
    </source>
</evidence>
<feature type="domain" description="Plasmid pRiA4b Orf3-like" evidence="2">
    <location>
        <begin position="9"/>
        <end position="157"/>
    </location>
</feature>
<dbReference type="Gene3D" id="3.10.290.30">
    <property type="entry name" value="MM3350-like"/>
    <property type="match status" value="1"/>
</dbReference>
<accession>A0A2A4FQP9</accession>
<dbReference type="InterPro" id="IPR024047">
    <property type="entry name" value="MM3350-like_sf"/>
</dbReference>
<reference evidence="3 4" key="1">
    <citation type="submission" date="2017-09" db="EMBL/GenBank/DDBJ databases">
        <title>The Catabolism of 3,6-Dichlorosalicylic acid is Initiated by the Cytochrome P450 Monooxygenase DsmABC in Rhizorhabdus dicambivorans Ndbn-20.</title>
        <authorList>
            <person name="Na L."/>
        </authorList>
    </citation>
    <scope>NUCLEOTIDE SEQUENCE [LARGE SCALE GENOMIC DNA]</scope>
    <source>
        <strain evidence="3 4">Ndbn-20m</strain>
    </source>
</reference>
<gene>
    <name evidence="3" type="ORF">COO09_22500</name>
</gene>
<feature type="region of interest" description="Disordered" evidence="1">
    <location>
        <begin position="161"/>
        <end position="200"/>
    </location>
</feature>
<dbReference type="Pfam" id="PF07929">
    <property type="entry name" value="PRiA4_ORF3"/>
    <property type="match status" value="1"/>
</dbReference>
<protein>
    <submittedName>
        <fullName evidence="3">Plasmid pRiA4b ORF-3 family protein</fullName>
    </submittedName>
</protein>
<dbReference type="Proteomes" id="UP000218934">
    <property type="component" value="Unassembled WGS sequence"/>
</dbReference>
<keyword evidence="4" id="KW-1185">Reference proteome</keyword>
<evidence type="ECO:0000313" key="4">
    <source>
        <dbReference type="Proteomes" id="UP000218934"/>
    </source>
</evidence>
<dbReference type="PANTHER" id="PTHR41878">
    <property type="entry name" value="LEXA REPRESSOR-RELATED"/>
    <property type="match status" value="1"/>
</dbReference>
<proteinExistence type="predicted"/>
<feature type="compositionally biased region" description="Acidic residues" evidence="1">
    <location>
        <begin position="166"/>
        <end position="185"/>
    </location>
</feature>